<organism evidence="3 4">
    <name type="scientific">Lachancea lanzarotensis</name>
    <dbReference type="NCBI Taxonomy" id="1245769"/>
    <lineage>
        <taxon>Eukaryota</taxon>
        <taxon>Fungi</taxon>
        <taxon>Dikarya</taxon>
        <taxon>Ascomycota</taxon>
        <taxon>Saccharomycotina</taxon>
        <taxon>Saccharomycetes</taxon>
        <taxon>Saccharomycetales</taxon>
        <taxon>Saccharomycetaceae</taxon>
        <taxon>Lachancea</taxon>
    </lineage>
</organism>
<comment type="similarity">
    <text evidence="1">Belongs to the CCDC25 family.</text>
</comment>
<sequence length="196" mass="22841">MVYYYRSESENGQSYAVILGKDKFENDMLIKHGFKELNYVWFHADKFSSGHVYLKLKSDEKQLADVPSEVVNDCLQLCKANSIQGNKMSQCTIIATPWINLRKNGTMKPGEVAFKSLRKIQKLQCYARDTKLLNKLDKTRLEVVENVELWLHEAKKTKDPEFFEVYLANNADILLQQEQERKLEKKRAKKKATTET</sequence>
<dbReference type="HOGENOM" id="CLU_076656_1_0_1"/>
<dbReference type="GeneID" id="34684425"/>
<reference evidence="3 4" key="1">
    <citation type="submission" date="2014-12" db="EMBL/GenBank/DDBJ databases">
        <authorList>
            <person name="Neuveglise Cecile"/>
        </authorList>
    </citation>
    <scope>NUCLEOTIDE SEQUENCE [LARGE SCALE GENOMIC DNA]</scope>
    <source>
        <strain evidence="3 4">CBS 12615</strain>
    </source>
</reference>
<name>A0A0C7N379_9SACH</name>
<dbReference type="Pfam" id="PF05670">
    <property type="entry name" value="NFACT-R_1"/>
    <property type="match status" value="1"/>
</dbReference>
<dbReference type="InterPro" id="IPR039730">
    <property type="entry name" value="Jlp2/Ccd25"/>
</dbReference>
<evidence type="ECO:0000259" key="2">
    <source>
        <dbReference type="Pfam" id="PF05670"/>
    </source>
</evidence>
<evidence type="ECO:0000256" key="1">
    <source>
        <dbReference type="ARBA" id="ARBA00008998"/>
    </source>
</evidence>
<evidence type="ECO:0000313" key="3">
    <source>
        <dbReference type="EMBL" id="CEP61012.1"/>
    </source>
</evidence>
<feature type="domain" description="NFACT RNA-binding" evidence="2">
    <location>
        <begin position="1"/>
        <end position="115"/>
    </location>
</feature>
<dbReference type="Proteomes" id="UP000054304">
    <property type="component" value="Unassembled WGS sequence"/>
</dbReference>
<dbReference type="OrthoDB" id="200398at2759"/>
<proteinExistence type="inferred from homology"/>
<accession>A0A0C7N379</accession>
<evidence type="ECO:0000313" key="4">
    <source>
        <dbReference type="Proteomes" id="UP000054304"/>
    </source>
</evidence>
<protein>
    <submittedName>
        <fullName evidence="3">LALA0S02e04764g1_1</fullName>
    </submittedName>
</protein>
<dbReference type="PANTHER" id="PTHR13049">
    <property type="entry name" value="DUF814-RELATED"/>
    <property type="match status" value="1"/>
</dbReference>
<dbReference type="PANTHER" id="PTHR13049:SF2">
    <property type="entry name" value="COILED-COIL DOMAIN-CONTAINING PROTEIN 25"/>
    <property type="match status" value="1"/>
</dbReference>
<dbReference type="STRING" id="1245769.A0A0C7N379"/>
<keyword evidence="4" id="KW-1185">Reference proteome</keyword>
<dbReference type="AlphaFoldDB" id="A0A0C7N379"/>
<dbReference type="EMBL" id="LN736361">
    <property type="protein sequence ID" value="CEP61012.1"/>
    <property type="molecule type" value="Genomic_DNA"/>
</dbReference>
<dbReference type="InterPro" id="IPR008532">
    <property type="entry name" value="NFACT_RNA-bd"/>
</dbReference>
<dbReference type="RefSeq" id="XP_022627250.1">
    <property type="nucleotide sequence ID" value="XM_022773756.1"/>
</dbReference>
<gene>
    <name evidence="3" type="ORF">LALA0_S02e04764g</name>
</gene>